<proteinExistence type="predicted"/>
<name>A0A6A5TTN8_9PLEO</name>
<dbReference type="AlphaFoldDB" id="A0A6A5TTN8"/>
<organism evidence="2 3">
    <name type="scientific">Byssothecium circinans</name>
    <dbReference type="NCBI Taxonomy" id="147558"/>
    <lineage>
        <taxon>Eukaryota</taxon>
        <taxon>Fungi</taxon>
        <taxon>Dikarya</taxon>
        <taxon>Ascomycota</taxon>
        <taxon>Pezizomycotina</taxon>
        <taxon>Dothideomycetes</taxon>
        <taxon>Pleosporomycetidae</taxon>
        <taxon>Pleosporales</taxon>
        <taxon>Massarineae</taxon>
        <taxon>Massarinaceae</taxon>
        <taxon>Byssothecium</taxon>
    </lineage>
</organism>
<dbReference type="EMBL" id="ML976996">
    <property type="protein sequence ID" value="KAF1955109.1"/>
    <property type="molecule type" value="Genomic_DNA"/>
</dbReference>
<sequence>MTPITPSPQTWTLRLKARKTTVLLHIDPLQTFSSIKEHLYAALKETSLVDPTTRLEIPLPSSPSEIQLGRPIDRTDPSLGFTLAEWEIVGEDEDAEDTGKGKGKAKAKGRKSEVVGAVKDCPKGAGIRDRDVLAFRWRGDGTGWEDEEDEEMEGAGREGDMWSVKLASFEDGYGEENEADLGVKGHFEG</sequence>
<accession>A0A6A5TTN8</accession>
<reference evidence="2" key="1">
    <citation type="journal article" date="2020" name="Stud. Mycol.">
        <title>101 Dothideomycetes genomes: a test case for predicting lifestyles and emergence of pathogens.</title>
        <authorList>
            <person name="Haridas S."/>
            <person name="Albert R."/>
            <person name="Binder M."/>
            <person name="Bloem J."/>
            <person name="Labutti K."/>
            <person name="Salamov A."/>
            <person name="Andreopoulos B."/>
            <person name="Baker S."/>
            <person name="Barry K."/>
            <person name="Bills G."/>
            <person name="Bluhm B."/>
            <person name="Cannon C."/>
            <person name="Castanera R."/>
            <person name="Culley D."/>
            <person name="Daum C."/>
            <person name="Ezra D."/>
            <person name="Gonzalez J."/>
            <person name="Henrissat B."/>
            <person name="Kuo A."/>
            <person name="Liang C."/>
            <person name="Lipzen A."/>
            <person name="Lutzoni F."/>
            <person name="Magnuson J."/>
            <person name="Mondo S."/>
            <person name="Nolan M."/>
            <person name="Ohm R."/>
            <person name="Pangilinan J."/>
            <person name="Park H.-J."/>
            <person name="Ramirez L."/>
            <person name="Alfaro M."/>
            <person name="Sun H."/>
            <person name="Tritt A."/>
            <person name="Yoshinaga Y."/>
            <person name="Zwiers L.-H."/>
            <person name="Turgeon B."/>
            <person name="Goodwin S."/>
            <person name="Spatafora J."/>
            <person name="Crous P."/>
            <person name="Grigoriev I."/>
        </authorList>
    </citation>
    <scope>NUCLEOTIDE SEQUENCE</scope>
    <source>
        <strain evidence="2">CBS 675.92</strain>
    </source>
</reference>
<feature type="region of interest" description="Disordered" evidence="1">
    <location>
        <begin position="90"/>
        <end position="112"/>
    </location>
</feature>
<keyword evidence="3" id="KW-1185">Reference proteome</keyword>
<evidence type="ECO:0000313" key="2">
    <source>
        <dbReference type="EMBL" id="KAF1955109.1"/>
    </source>
</evidence>
<dbReference type="OrthoDB" id="5376498at2759"/>
<protein>
    <submittedName>
        <fullName evidence="2">Uncharacterized protein</fullName>
    </submittedName>
</protein>
<feature type="compositionally biased region" description="Acidic residues" evidence="1">
    <location>
        <begin position="143"/>
        <end position="153"/>
    </location>
</feature>
<evidence type="ECO:0000256" key="1">
    <source>
        <dbReference type="SAM" id="MobiDB-lite"/>
    </source>
</evidence>
<gene>
    <name evidence="2" type="ORF">CC80DRAFT_416161</name>
</gene>
<feature type="region of interest" description="Disordered" evidence="1">
    <location>
        <begin position="141"/>
        <end position="161"/>
    </location>
</feature>
<evidence type="ECO:0000313" key="3">
    <source>
        <dbReference type="Proteomes" id="UP000800035"/>
    </source>
</evidence>
<dbReference type="Proteomes" id="UP000800035">
    <property type="component" value="Unassembled WGS sequence"/>
</dbReference>